<sequence>MGWKLRDDTQELCCSLDYLLDSVQALKASIRTGRRLDGEGGRKVNSKELWCQELSCPTPNASLDVKDVKAALRRMKDTKGLLSSLLESIDVAIQNVTNSTIKDVHGAGLSLLPDDLLACIFEMYVNMYEIPDYEEHVSFDYPALIISSICRRFRQIALGLPDVWKHVALFFPKKILALHKERCQNPVVHIKPASELCDTYSEMLHEVQPFSQWRGLEMHVSNGDHARLYFECMGRAIFQTPFHSLEYLSISNELEEDPDDVEEQSYPIYLFRLGEPDYLTSWQMPKLARLHLRNVHPKRPLLCENVTQFHFEISRDEVRREEPLSLTAFRRLLGSMPKMQSLSVIFDAHTSFESSSRTEKTSSTLTSLTSLNLKVAICTSQVTVSQFMDLIETHRLTSLNLAFEGDEEEEQESKIICRGWIDALFPGTARSYANVERFGLEFERLRGSNHLFGDIFESLPNVKDVSLVLPHHAITYIQGDWIFKGAFEHLRSLRIDVTQEIDSECPLDGGHSNLDALFEDPYCKQIVHLEVHNRLSYSLARWKANLQGLLGERLEWVDYERHGT</sequence>
<reference evidence="1 2" key="1">
    <citation type="submission" date="2015-04" db="EMBL/GenBank/DDBJ databases">
        <title>Complete genome sequence of Schizopora paradoxa KUC8140, a cosmopolitan wood degrader in East Asia.</title>
        <authorList>
            <consortium name="DOE Joint Genome Institute"/>
            <person name="Min B."/>
            <person name="Park H."/>
            <person name="Jang Y."/>
            <person name="Kim J.-J."/>
            <person name="Kim K.H."/>
            <person name="Pangilinan J."/>
            <person name="Lipzen A."/>
            <person name="Riley R."/>
            <person name="Grigoriev I.V."/>
            <person name="Spatafora J.W."/>
            <person name="Choi I.-G."/>
        </authorList>
    </citation>
    <scope>NUCLEOTIDE SEQUENCE [LARGE SCALE GENOMIC DNA]</scope>
    <source>
        <strain evidence="1 2">KUC8140</strain>
    </source>
</reference>
<evidence type="ECO:0000313" key="2">
    <source>
        <dbReference type="Proteomes" id="UP000053477"/>
    </source>
</evidence>
<accession>A0A0H2R650</accession>
<dbReference type="AlphaFoldDB" id="A0A0H2R650"/>
<dbReference type="InParanoid" id="A0A0H2R650"/>
<dbReference type="OrthoDB" id="3365698at2759"/>
<organism evidence="1 2">
    <name type="scientific">Schizopora paradoxa</name>
    <dbReference type="NCBI Taxonomy" id="27342"/>
    <lineage>
        <taxon>Eukaryota</taxon>
        <taxon>Fungi</taxon>
        <taxon>Dikarya</taxon>
        <taxon>Basidiomycota</taxon>
        <taxon>Agaricomycotina</taxon>
        <taxon>Agaricomycetes</taxon>
        <taxon>Hymenochaetales</taxon>
        <taxon>Schizoporaceae</taxon>
        <taxon>Schizopora</taxon>
    </lineage>
</organism>
<protein>
    <recommendedName>
        <fullName evidence="3">F-box domain-containing protein</fullName>
    </recommendedName>
</protein>
<name>A0A0H2R650_9AGAM</name>
<keyword evidence="2" id="KW-1185">Reference proteome</keyword>
<evidence type="ECO:0008006" key="3">
    <source>
        <dbReference type="Google" id="ProtNLM"/>
    </source>
</evidence>
<gene>
    <name evidence="1" type="ORF">SCHPADRAFT_932564</name>
</gene>
<evidence type="ECO:0000313" key="1">
    <source>
        <dbReference type="EMBL" id="KLO07275.1"/>
    </source>
</evidence>
<dbReference type="EMBL" id="KQ086150">
    <property type="protein sequence ID" value="KLO07275.1"/>
    <property type="molecule type" value="Genomic_DNA"/>
</dbReference>
<dbReference type="Proteomes" id="UP000053477">
    <property type="component" value="Unassembled WGS sequence"/>
</dbReference>
<proteinExistence type="predicted"/>